<keyword evidence="11" id="KW-0449">Lipoprotein</keyword>
<keyword evidence="3 9" id="KW-1003">Cell membrane</keyword>
<dbReference type="InterPro" id="IPR045378">
    <property type="entry name" value="LNT_N"/>
</dbReference>
<evidence type="ECO:0000313" key="12">
    <source>
        <dbReference type="Proteomes" id="UP000243900"/>
    </source>
</evidence>
<name>A0A2P6AT33_9GAMM</name>
<dbReference type="PANTHER" id="PTHR38686:SF1">
    <property type="entry name" value="APOLIPOPROTEIN N-ACYLTRANSFERASE"/>
    <property type="match status" value="1"/>
</dbReference>
<comment type="caution">
    <text evidence="11">The sequence shown here is derived from an EMBL/GenBank/DDBJ whole genome shotgun (WGS) entry which is preliminary data.</text>
</comment>
<dbReference type="NCBIfam" id="TIGR00546">
    <property type="entry name" value="lnt"/>
    <property type="match status" value="1"/>
</dbReference>
<dbReference type="HAMAP" id="MF_01148">
    <property type="entry name" value="Lnt"/>
    <property type="match status" value="1"/>
</dbReference>
<comment type="similarity">
    <text evidence="2 9">Belongs to the CN hydrolase family. Apolipoprotein N-acyltransferase subfamily.</text>
</comment>
<dbReference type="AlphaFoldDB" id="A0A2P6AT33"/>
<comment type="function">
    <text evidence="9">Catalyzes the phospholipid dependent N-acylation of the N-terminal cysteine of apolipoprotein, the last step in lipoprotein maturation.</text>
</comment>
<comment type="pathway">
    <text evidence="9">Protein modification; lipoprotein biosynthesis (N-acyl transfer).</text>
</comment>
<feature type="transmembrane region" description="Helical" evidence="9">
    <location>
        <begin position="198"/>
        <end position="215"/>
    </location>
</feature>
<feature type="transmembrane region" description="Helical" evidence="9">
    <location>
        <begin position="64"/>
        <end position="85"/>
    </location>
</feature>
<organism evidence="11 12">
    <name type="scientific">Amnimonas aquatica</name>
    <dbReference type="NCBI Taxonomy" id="2094561"/>
    <lineage>
        <taxon>Bacteria</taxon>
        <taxon>Pseudomonadati</taxon>
        <taxon>Pseudomonadota</taxon>
        <taxon>Gammaproteobacteria</taxon>
        <taxon>Moraxellales</taxon>
        <taxon>Moraxellaceae</taxon>
        <taxon>Amnimonas</taxon>
    </lineage>
</organism>
<feature type="transmembrane region" description="Helical" evidence="9">
    <location>
        <begin position="167"/>
        <end position="191"/>
    </location>
</feature>
<keyword evidence="8 9" id="KW-0012">Acyltransferase</keyword>
<dbReference type="UniPathway" id="UPA00666"/>
<sequence>MPAAMNRLLTLLDALRRTPAAPWLALALGALMPLGLAPLDWWPVSLLALGLFSELLRDQAPRRAALISYAFGVGLWGHGASWLLVSMHDYGGTSLPLSLVLLAIVALTMALFFLPAGWLFSRLRLQRLGWLALPALLVLGEWLRSWVLTGFPWLMLGYGFIDTPLAGWAPLAGIYGVSLGAGITAVALFAIWREGKRAWGAILALAVIWIGGGLLEPLRWTVIDRQEAVSVSLVQGNIPQESKWALEWRDKTVQIYRDLSEKEWGRDIVLWPEAAIPMFAHEAKDVLTELDHQALKHETAFVTGVPFATWNKEQTAVYFYNSIAALGDGFGLYHKQQLVPIGEYIPFEDWLRGTIPFFDLPMSSFTWGPRQQQPLLVKGRAMAPFICYEIAYPSLVQRLSAQTAFLATVSNDGWFGHSIGPDQHFQMVRMRARETGRYIIRSTNNGITAIIDDAGDVVAQAPRFQRTVLRGEIHPATGLTPWQRFGVPPVLLSCLLLVALGWRQGRQ</sequence>
<keyword evidence="4 9" id="KW-0808">Transferase</keyword>
<dbReference type="InterPro" id="IPR004563">
    <property type="entry name" value="Apolipo_AcylTrfase"/>
</dbReference>
<evidence type="ECO:0000259" key="10">
    <source>
        <dbReference type="PROSITE" id="PS50263"/>
    </source>
</evidence>
<evidence type="ECO:0000256" key="4">
    <source>
        <dbReference type="ARBA" id="ARBA00022679"/>
    </source>
</evidence>
<dbReference type="EC" id="2.3.1.269" evidence="9"/>
<dbReference type="Proteomes" id="UP000243900">
    <property type="component" value="Unassembled WGS sequence"/>
</dbReference>
<dbReference type="EMBL" id="PTQZ01000074">
    <property type="protein sequence ID" value="PQA45345.1"/>
    <property type="molecule type" value="Genomic_DNA"/>
</dbReference>
<accession>A0A2P6AT33</accession>
<keyword evidence="7 9" id="KW-0472">Membrane</keyword>
<comment type="catalytic activity">
    <reaction evidence="9">
        <text>N-terminal S-1,2-diacyl-sn-glyceryl-L-cysteinyl-[lipoprotein] + a glycerophospholipid = N-acyl-S-1,2-diacyl-sn-glyceryl-L-cysteinyl-[lipoprotein] + a 2-acyl-sn-glycero-3-phospholipid + H(+)</text>
        <dbReference type="Rhea" id="RHEA:48228"/>
        <dbReference type="Rhea" id="RHEA-COMP:14681"/>
        <dbReference type="Rhea" id="RHEA-COMP:14684"/>
        <dbReference type="ChEBI" id="CHEBI:15378"/>
        <dbReference type="ChEBI" id="CHEBI:136912"/>
        <dbReference type="ChEBI" id="CHEBI:140656"/>
        <dbReference type="ChEBI" id="CHEBI:140657"/>
        <dbReference type="ChEBI" id="CHEBI:140660"/>
        <dbReference type="EC" id="2.3.1.269"/>
    </reaction>
</comment>
<reference evidence="12" key="1">
    <citation type="submission" date="2018-02" db="EMBL/GenBank/DDBJ databases">
        <title>Genome sequencing of Solimonas sp. HR-BB.</title>
        <authorList>
            <person name="Lee Y."/>
            <person name="Jeon C.O."/>
        </authorList>
    </citation>
    <scope>NUCLEOTIDE SEQUENCE [LARGE SCALE GENOMIC DNA]</scope>
    <source>
        <strain evidence="12">HR-E</strain>
    </source>
</reference>
<dbReference type="GO" id="GO:0005886">
    <property type="term" value="C:plasma membrane"/>
    <property type="evidence" value="ECO:0007669"/>
    <property type="project" value="UniProtKB-SubCell"/>
</dbReference>
<dbReference type="SUPFAM" id="SSF56317">
    <property type="entry name" value="Carbon-nitrogen hydrolase"/>
    <property type="match status" value="1"/>
</dbReference>
<keyword evidence="12" id="KW-1185">Reference proteome</keyword>
<feature type="transmembrane region" description="Helical" evidence="9">
    <location>
        <begin position="30"/>
        <end position="52"/>
    </location>
</feature>
<evidence type="ECO:0000256" key="1">
    <source>
        <dbReference type="ARBA" id="ARBA00004651"/>
    </source>
</evidence>
<evidence type="ECO:0000256" key="5">
    <source>
        <dbReference type="ARBA" id="ARBA00022692"/>
    </source>
</evidence>
<comment type="subcellular location">
    <subcellularLocation>
        <location evidence="1 9">Cell membrane</location>
        <topology evidence="1 9">Multi-pass membrane protein</topology>
    </subcellularLocation>
</comment>
<dbReference type="PROSITE" id="PS50263">
    <property type="entry name" value="CN_HYDROLASE"/>
    <property type="match status" value="1"/>
</dbReference>
<dbReference type="GO" id="GO:0042158">
    <property type="term" value="P:lipoprotein biosynthetic process"/>
    <property type="evidence" value="ECO:0007669"/>
    <property type="project" value="UniProtKB-UniRule"/>
</dbReference>
<evidence type="ECO:0000256" key="7">
    <source>
        <dbReference type="ARBA" id="ARBA00023136"/>
    </source>
</evidence>
<dbReference type="Gene3D" id="3.60.110.10">
    <property type="entry name" value="Carbon-nitrogen hydrolase"/>
    <property type="match status" value="1"/>
</dbReference>
<evidence type="ECO:0000256" key="3">
    <source>
        <dbReference type="ARBA" id="ARBA00022475"/>
    </source>
</evidence>
<feature type="domain" description="CN hydrolase" evidence="10">
    <location>
        <begin position="234"/>
        <end position="475"/>
    </location>
</feature>
<dbReference type="Pfam" id="PF00795">
    <property type="entry name" value="CN_hydrolase"/>
    <property type="match status" value="1"/>
</dbReference>
<keyword evidence="5 9" id="KW-0812">Transmembrane</keyword>
<evidence type="ECO:0000256" key="6">
    <source>
        <dbReference type="ARBA" id="ARBA00022989"/>
    </source>
</evidence>
<proteinExistence type="inferred from homology"/>
<dbReference type="CDD" id="cd07571">
    <property type="entry name" value="ALP_N-acyl_transferase"/>
    <property type="match status" value="1"/>
</dbReference>
<gene>
    <name evidence="9" type="primary">lnt</name>
    <name evidence="11" type="ORF">C5O18_04480</name>
</gene>
<protein>
    <recommendedName>
        <fullName evidence="9">Apolipoprotein N-acyltransferase</fullName>
        <shortName evidence="9">ALP N-acyltransferase</shortName>
        <ecNumber evidence="9">2.3.1.269</ecNumber>
    </recommendedName>
</protein>
<dbReference type="InterPro" id="IPR003010">
    <property type="entry name" value="C-N_Hydrolase"/>
</dbReference>
<dbReference type="Pfam" id="PF20154">
    <property type="entry name" value="LNT_N"/>
    <property type="match status" value="1"/>
</dbReference>
<dbReference type="InterPro" id="IPR036526">
    <property type="entry name" value="C-N_Hydrolase_sf"/>
</dbReference>
<feature type="transmembrane region" description="Helical" evidence="9">
    <location>
        <begin position="97"/>
        <end position="121"/>
    </location>
</feature>
<evidence type="ECO:0000256" key="9">
    <source>
        <dbReference type="HAMAP-Rule" id="MF_01148"/>
    </source>
</evidence>
<keyword evidence="6 9" id="KW-1133">Transmembrane helix</keyword>
<dbReference type="PANTHER" id="PTHR38686">
    <property type="entry name" value="APOLIPOPROTEIN N-ACYLTRANSFERASE"/>
    <property type="match status" value="1"/>
</dbReference>
<feature type="transmembrane region" description="Helical" evidence="9">
    <location>
        <begin position="128"/>
        <end position="147"/>
    </location>
</feature>
<evidence type="ECO:0000256" key="2">
    <source>
        <dbReference type="ARBA" id="ARBA00010065"/>
    </source>
</evidence>
<evidence type="ECO:0000256" key="8">
    <source>
        <dbReference type="ARBA" id="ARBA00023315"/>
    </source>
</evidence>
<evidence type="ECO:0000313" key="11">
    <source>
        <dbReference type="EMBL" id="PQA45345.1"/>
    </source>
</evidence>
<dbReference type="GO" id="GO:0016410">
    <property type="term" value="F:N-acyltransferase activity"/>
    <property type="evidence" value="ECO:0007669"/>
    <property type="project" value="UniProtKB-UniRule"/>
</dbReference>